<keyword evidence="2" id="KW-1185">Reference proteome</keyword>
<sequence>MMEEVIQASSVLLSFNDVPPEHPTSVVLFVEGQNCQQLSLSLRDTRVSVHMQGTHEGECVSYIYPRDAIARIKVVHK</sequence>
<organism evidence="1 2">
    <name type="scientific">Escherichia phage NTNC80A</name>
    <dbReference type="NCBI Taxonomy" id="2970325"/>
    <lineage>
        <taxon>Viruses</taxon>
        <taxon>Duplodnaviria</taxon>
        <taxon>Heunggongvirae</taxon>
        <taxon>Uroviricota</taxon>
        <taxon>Caudoviricetes</taxon>
        <taxon>Autographivirales</taxon>
        <taxon>Autosignataviridae</taxon>
        <taxon>Molineuxvirinae</taxon>
        <taxon>Rodentiumvirus</taxon>
        <taxon>Rodentiumvirus NTNC80A</taxon>
    </lineage>
</organism>
<protein>
    <submittedName>
        <fullName evidence="1">DNA-dependent RNA polymerase</fullName>
    </submittedName>
</protein>
<dbReference type="EMBL" id="OP018999">
    <property type="protein sequence ID" value="UVD33072.1"/>
    <property type="molecule type" value="Genomic_DNA"/>
</dbReference>
<name>A0A976XLX2_9CAUD</name>
<evidence type="ECO:0000313" key="2">
    <source>
        <dbReference type="Proteomes" id="UP001057841"/>
    </source>
</evidence>
<evidence type="ECO:0000313" key="1">
    <source>
        <dbReference type="EMBL" id="UVD33072.1"/>
    </source>
</evidence>
<proteinExistence type="predicted"/>
<reference evidence="1" key="1">
    <citation type="submission" date="2022-07" db="EMBL/GenBank/DDBJ databases">
        <authorList>
            <person name="Chaudhary N."/>
        </authorList>
    </citation>
    <scope>NUCLEOTIDE SEQUENCE</scope>
</reference>
<accession>A0A976XLX2</accession>
<dbReference type="Proteomes" id="UP001057841">
    <property type="component" value="Segment"/>
</dbReference>